<dbReference type="RefSeq" id="WP_007574619.1">
    <property type="nucleotide sequence ID" value="NZ_BPTS01000002.1"/>
</dbReference>
<dbReference type="PANTHER" id="PTHR22600">
    <property type="entry name" value="BETA-HEXOSAMINIDASE"/>
    <property type="match status" value="1"/>
</dbReference>
<keyword evidence="4 11" id="KW-0378">Hydrolase</keyword>
<dbReference type="InterPro" id="IPR015883">
    <property type="entry name" value="Glyco_hydro_20_cat"/>
</dbReference>
<evidence type="ECO:0000256" key="5">
    <source>
        <dbReference type="ARBA" id="ARBA00023295"/>
    </source>
</evidence>
<dbReference type="InterPro" id="IPR029018">
    <property type="entry name" value="Hex-like_dom2"/>
</dbReference>
<dbReference type="EC" id="3.2.1.52" evidence="3"/>
<keyword evidence="7" id="KW-0732">Signal</keyword>
<dbReference type="STRING" id="688246.Premu_1828"/>
<comment type="similarity">
    <text evidence="2">Belongs to the glycosyl hydrolase 20 family.</text>
</comment>
<feature type="domain" description="GH29D-like beta-sandwich" evidence="10">
    <location>
        <begin position="547"/>
        <end position="601"/>
    </location>
</feature>
<dbReference type="CDD" id="cd06563">
    <property type="entry name" value="GH20_chitobiase-like"/>
    <property type="match status" value="1"/>
</dbReference>
<dbReference type="Proteomes" id="UP000002772">
    <property type="component" value="Unassembled WGS sequence"/>
</dbReference>
<dbReference type="GO" id="GO:0004563">
    <property type="term" value="F:beta-N-acetylhexosaminidase activity"/>
    <property type="evidence" value="ECO:0007669"/>
    <property type="project" value="UniProtKB-EC"/>
</dbReference>
<evidence type="ECO:0000256" key="6">
    <source>
        <dbReference type="PIRSR" id="PIRSR625705-1"/>
    </source>
</evidence>
<feature type="domain" description="Glycoside hydrolase family 20 catalytic" evidence="8">
    <location>
        <begin position="156"/>
        <end position="500"/>
    </location>
</feature>
<gene>
    <name evidence="11" type="ORF">Premu_1828</name>
</gene>
<dbReference type="InterPro" id="IPR017853">
    <property type="entry name" value="GH"/>
</dbReference>
<evidence type="ECO:0000313" key="12">
    <source>
        <dbReference type="Proteomes" id="UP000002772"/>
    </source>
</evidence>
<reference evidence="12" key="1">
    <citation type="journal article" date="2011" name="Stand. Genomic Sci.">
        <title>Non-contiguous finished genome sequence of the opportunistic oral pathogen Prevotella multisaccharivorax type strain (PPPA20).</title>
        <authorList>
            <person name="Pati A."/>
            <person name="Gronow S."/>
            <person name="Lu M."/>
            <person name="Lapidus A."/>
            <person name="Nolan M."/>
            <person name="Lucas S."/>
            <person name="Hammon N."/>
            <person name="Deshpande S."/>
            <person name="Cheng J.F."/>
            <person name="Tapia R."/>
            <person name="Han C."/>
            <person name="Goodwin L."/>
            <person name="Pitluck S."/>
            <person name="Liolios K."/>
            <person name="Pagani I."/>
            <person name="Mavromatis K."/>
            <person name="Mikhailova N."/>
            <person name="Huntemann M."/>
            <person name="Chen A."/>
            <person name="Palaniappan K."/>
            <person name="Land M."/>
            <person name="Hauser L."/>
            <person name="Detter J.C."/>
            <person name="Brambilla E.M."/>
            <person name="Rohde M."/>
            <person name="Goker M."/>
            <person name="Woyke T."/>
            <person name="Bristow J."/>
            <person name="Eisen J.A."/>
            <person name="Markowitz V."/>
            <person name="Hugenholtz P."/>
            <person name="Kyrpides N.C."/>
            <person name="Klenk H.P."/>
            <person name="Ivanova N."/>
        </authorList>
    </citation>
    <scope>NUCLEOTIDE SEQUENCE [LARGE SCALE GENOMIC DNA]</scope>
    <source>
        <strain evidence="12">DSM 17128</strain>
    </source>
</reference>
<dbReference type="SUPFAM" id="SSF55545">
    <property type="entry name" value="beta-N-acetylhexosaminidase-like domain"/>
    <property type="match status" value="1"/>
</dbReference>
<evidence type="ECO:0000259" key="9">
    <source>
        <dbReference type="Pfam" id="PF02838"/>
    </source>
</evidence>
<keyword evidence="12" id="KW-1185">Reference proteome</keyword>
<proteinExistence type="inferred from homology"/>
<evidence type="ECO:0000256" key="4">
    <source>
        <dbReference type="ARBA" id="ARBA00022801"/>
    </source>
</evidence>
<dbReference type="Gene3D" id="3.30.379.10">
    <property type="entry name" value="Chitobiase/beta-hexosaminidase domain 2-like"/>
    <property type="match status" value="1"/>
</dbReference>
<comment type="catalytic activity">
    <reaction evidence="1">
        <text>Hydrolysis of terminal non-reducing N-acetyl-D-hexosamine residues in N-acetyl-beta-D-hexosaminides.</text>
        <dbReference type="EC" id="3.2.1.52"/>
    </reaction>
</comment>
<dbReference type="PRINTS" id="PR00738">
    <property type="entry name" value="GLHYDRLASE20"/>
</dbReference>
<evidence type="ECO:0000256" key="7">
    <source>
        <dbReference type="SAM" id="SignalP"/>
    </source>
</evidence>
<name>F8N6C7_9BACT</name>
<feature type="chain" id="PRO_5003380901" description="beta-N-acetylhexosaminidase" evidence="7">
    <location>
        <begin position="21"/>
        <end position="605"/>
    </location>
</feature>
<dbReference type="Pfam" id="PF13290">
    <property type="entry name" value="CHB_HEX_C_1"/>
    <property type="match status" value="1"/>
</dbReference>
<dbReference type="Pfam" id="PF02838">
    <property type="entry name" value="Glyco_hydro_20b"/>
    <property type="match status" value="1"/>
</dbReference>
<protein>
    <recommendedName>
        <fullName evidence="3">beta-N-acetylhexosaminidase</fullName>
        <ecNumber evidence="3">3.2.1.52</ecNumber>
    </recommendedName>
</protein>
<evidence type="ECO:0000313" key="11">
    <source>
        <dbReference type="EMBL" id="EGN57232.1"/>
    </source>
</evidence>
<dbReference type="Gene3D" id="3.20.20.80">
    <property type="entry name" value="Glycosidases"/>
    <property type="match status" value="1"/>
</dbReference>
<accession>F8N6C7</accession>
<dbReference type="EMBL" id="GL945017">
    <property type="protein sequence ID" value="EGN57232.1"/>
    <property type="molecule type" value="Genomic_DNA"/>
</dbReference>
<dbReference type="HOGENOM" id="CLU_007082_5_1_10"/>
<dbReference type="InterPro" id="IPR015882">
    <property type="entry name" value="HEX_bac_N"/>
</dbReference>
<feature type="signal peptide" evidence="7">
    <location>
        <begin position="1"/>
        <end position="20"/>
    </location>
</feature>
<dbReference type="GO" id="GO:0030203">
    <property type="term" value="P:glycosaminoglycan metabolic process"/>
    <property type="evidence" value="ECO:0007669"/>
    <property type="project" value="TreeGrafter"/>
</dbReference>
<dbReference type="InterPro" id="IPR059177">
    <property type="entry name" value="GH29D-like_dom"/>
</dbReference>
<dbReference type="GO" id="GO:0016020">
    <property type="term" value="C:membrane"/>
    <property type="evidence" value="ECO:0007669"/>
    <property type="project" value="TreeGrafter"/>
</dbReference>
<evidence type="ECO:0000256" key="3">
    <source>
        <dbReference type="ARBA" id="ARBA00012663"/>
    </source>
</evidence>
<feature type="domain" description="Beta-hexosaminidase bacterial type N-terminal" evidence="9">
    <location>
        <begin position="23"/>
        <end position="152"/>
    </location>
</feature>
<dbReference type="InterPro" id="IPR025705">
    <property type="entry name" value="Beta_hexosaminidase_sua/sub"/>
</dbReference>
<dbReference type="PROSITE" id="PS51257">
    <property type="entry name" value="PROKAR_LIPOPROTEIN"/>
    <property type="match status" value="1"/>
</dbReference>
<evidence type="ECO:0000259" key="10">
    <source>
        <dbReference type="Pfam" id="PF13290"/>
    </source>
</evidence>
<organism evidence="11 12">
    <name type="scientific">Hallella multisaccharivorax DSM 17128</name>
    <dbReference type="NCBI Taxonomy" id="688246"/>
    <lineage>
        <taxon>Bacteria</taxon>
        <taxon>Pseudomonadati</taxon>
        <taxon>Bacteroidota</taxon>
        <taxon>Bacteroidia</taxon>
        <taxon>Bacteroidales</taxon>
        <taxon>Prevotellaceae</taxon>
        <taxon>Hallella</taxon>
    </lineage>
</organism>
<dbReference type="eggNOG" id="COG3525">
    <property type="taxonomic scope" value="Bacteria"/>
</dbReference>
<dbReference type="Pfam" id="PF00728">
    <property type="entry name" value="Glyco_hydro_20"/>
    <property type="match status" value="1"/>
</dbReference>
<evidence type="ECO:0000256" key="2">
    <source>
        <dbReference type="ARBA" id="ARBA00006285"/>
    </source>
</evidence>
<keyword evidence="5 11" id="KW-0326">Glycosidase</keyword>
<dbReference type="AlphaFoldDB" id="F8N6C7"/>
<evidence type="ECO:0000256" key="1">
    <source>
        <dbReference type="ARBA" id="ARBA00001231"/>
    </source>
</evidence>
<sequence length="605" mass="69204">MKKHIEILIFLFALSITACATEIDIIPQPQKLKVQNGMFIIDEMTWISAPSDRDYQRVASFLKDRLSKGAGISVRMVNDRAKGSGITFSRVNGLGKEAYRLKVTASGIVIESSQANGAFYGLQTLYQLMSPEIYGNKRAAKPCMVKCCGIEDSPRFSWRGLQLDVCSHFFGPDGIKRYLDLIAMHKGNVFHWHLTEDQGWRIQIKRYPLLTEKGSIRKETVVGTYKSKIYDGKPYGGFYTQDEIRSIVKYAADRFITIIPEIEMPGHSLAAVSCYPELSCQLEDKYEVGTRWGIYRQVYCPKENTFKFLENVLGEIFALFPSKIIHIGGDECPKSSWKKCPHCQALIKKLGLKDEFGLQSYFIQRIEKYANSKGRTIIGWDELLQGGLAPNAMVMSWLGEESGIKAAKMHHKVVMTPYTKYYLDYYQANPATEQLCQDRETNLRTMYDYNPLPDTLSEEERQYIVGVQGCVWTEYIPDMRRVEYMAFPRACAILETAWTKSSKDWQAFTRRLEYHMNRLNVLNVNYCRAFYDVEITAHDDDRWDKVITMTVDCPDVVIRFTTDGSEPSMQSPAYAIPFTINQAQVVKARAFRNGQPLGKTVSKGF</sequence>
<dbReference type="OrthoDB" id="1090159at2"/>
<dbReference type="SUPFAM" id="SSF51445">
    <property type="entry name" value="(Trans)glycosidases"/>
    <property type="match status" value="1"/>
</dbReference>
<feature type="active site" description="Proton donor" evidence="6">
    <location>
        <position position="331"/>
    </location>
</feature>
<evidence type="ECO:0000259" key="8">
    <source>
        <dbReference type="Pfam" id="PF00728"/>
    </source>
</evidence>
<dbReference type="PANTHER" id="PTHR22600:SF57">
    <property type="entry name" value="BETA-N-ACETYLHEXOSAMINIDASE"/>
    <property type="match status" value="1"/>
</dbReference>
<dbReference type="GO" id="GO:0005975">
    <property type="term" value="P:carbohydrate metabolic process"/>
    <property type="evidence" value="ECO:0007669"/>
    <property type="project" value="InterPro"/>
</dbReference>